<dbReference type="PANTHER" id="PTHR30143:SF0">
    <property type="entry name" value="2-KETO-4-PENTENOATE HYDRATASE"/>
    <property type="match status" value="1"/>
</dbReference>
<keyword evidence="2" id="KW-1185">Reference proteome</keyword>
<organism evidence="1 2">
    <name type="scientific">Lysobacter gummosus</name>
    <dbReference type="NCBI Taxonomy" id="262324"/>
    <lineage>
        <taxon>Bacteria</taxon>
        <taxon>Pseudomonadati</taxon>
        <taxon>Pseudomonadota</taxon>
        <taxon>Gammaproteobacteria</taxon>
        <taxon>Lysobacterales</taxon>
        <taxon>Lysobacteraceae</taxon>
        <taxon>Lysobacter</taxon>
    </lineage>
</organism>
<dbReference type="InterPro" id="IPR036663">
    <property type="entry name" value="Fumarylacetoacetase_C_sf"/>
</dbReference>
<reference evidence="1 2" key="1">
    <citation type="submission" date="2022-03" db="EMBL/GenBank/DDBJ databases">
        <title>Complete genome sequence of Lysobacter capsici VKM B-2533 and Lysobacter gummosus 10.1.1, promising sources of lytic agents.</title>
        <authorList>
            <person name="Tarlachkov S.V."/>
            <person name="Kudryakova I.V."/>
            <person name="Afoshin A.S."/>
            <person name="Leontyevskaya E.A."/>
            <person name="Leontyevskaya N.V."/>
        </authorList>
    </citation>
    <scope>NUCLEOTIDE SEQUENCE [LARGE SCALE GENOMIC DNA]</scope>
    <source>
        <strain evidence="1 2">10.1.1</strain>
    </source>
</reference>
<dbReference type="SUPFAM" id="SSF56529">
    <property type="entry name" value="FAH"/>
    <property type="match status" value="1"/>
</dbReference>
<dbReference type="Proteomes" id="UP000829194">
    <property type="component" value="Chromosome"/>
</dbReference>
<accession>A0ABY3XDT9</accession>
<dbReference type="PANTHER" id="PTHR30143">
    <property type="entry name" value="ACID HYDRATASE"/>
    <property type="match status" value="1"/>
</dbReference>
<dbReference type="Gene3D" id="3.90.850.10">
    <property type="entry name" value="Fumarylacetoacetase-like, C-terminal domain"/>
    <property type="match status" value="1"/>
</dbReference>
<dbReference type="EMBL" id="CP093547">
    <property type="protein sequence ID" value="UNP29000.1"/>
    <property type="molecule type" value="Genomic_DNA"/>
</dbReference>
<evidence type="ECO:0000313" key="1">
    <source>
        <dbReference type="EMBL" id="UNP29000.1"/>
    </source>
</evidence>
<name>A0ABY3XDT9_9GAMM</name>
<dbReference type="RefSeq" id="WP_057944523.1">
    <property type="nucleotide sequence ID" value="NZ_CP011131.1"/>
</dbReference>
<gene>
    <name evidence="1" type="ORF">MOV92_21420</name>
</gene>
<protein>
    <submittedName>
        <fullName evidence="1">2-keto-4-pentenoate hydratase</fullName>
    </submittedName>
</protein>
<sequence>MDKHPFDDSFDPAAVAARLVLARRTAEALPVYPGPLPRSLDEGYRAQDRAIAQWGSEVAGWKVGRIPESWEQRLGEDRLVGPIFAEAVQHVADGQAGRFAVIERGFAAVEAEFVFELGHDAPPGQLDFSHAQAAALVSALSIGIELAGSPMPMINALGPPVVVSDFGNNAGLIVGPRIAAWQSLADHELTCETFIDERSVGRGGAASIPGGLLAALAFALTRCARRGHPLKAGMYVTTGAATGIHDILAGQRSRISFGRWGSLHCETVPARGIAGAIA</sequence>
<dbReference type="InterPro" id="IPR050772">
    <property type="entry name" value="Hydratase-Decarb/MhpD_sf"/>
</dbReference>
<evidence type="ECO:0000313" key="2">
    <source>
        <dbReference type="Proteomes" id="UP000829194"/>
    </source>
</evidence>
<proteinExistence type="predicted"/>